<evidence type="ECO:0000256" key="1">
    <source>
        <dbReference type="ARBA" id="ARBA00022617"/>
    </source>
</evidence>
<keyword evidence="3 4" id="KW-0408">Iron</keyword>
<gene>
    <name evidence="8" type="ORF">D1614_07130</name>
</gene>
<accession>A0A399T3G0</accession>
<protein>
    <submittedName>
        <fullName evidence="8">Cytochrome c</fullName>
    </submittedName>
</protein>
<evidence type="ECO:0000256" key="3">
    <source>
        <dbReference type="ARBA" id="ARBA00023004"/>
    </source>
</evidence>
<dbReference type="Gene3D" id="1.10.760.10">
    <property type="entry name" value="Cytochrome c-like domain"/>
    <property type="match status" value="1"/>
</dbReference>
<sequence>MKKQIILTLVIALMSVFQGLAQEWLVPDDQKTLTNPSEYNLSNVKKGKDLYMKNCKSCHGDPGKHNGLPLVPAPPDVVSEKMQNNTDGELHYKITKGRGGMPQFEITISDDDRWRLINFIRNFDPSREQLLVDAPPKKAKLLASVNEVEKKVEIFAEVEDANGSFVTLTDAAVKISAKKAFGNLPIGEVLTNADGRAEYKIPETLIGDENGMVNIVVQLDEAYITDNVVLDAAKVGQLKPQPKLIKKEILWSTNENIQTWLLLSYLGAVGAAWAAIAYVVFQIFKIWRLGKE</sequence>
<dbReference type="AlphaFoldDB" id="A0A399T3G0"/>
<feature type="chain" id="PRO_5017425900" evidence="6">
    <location>
        <begin position="22"/>
        <end position="292"/>
    </location>
</feature>
<dbReference type="InterPro" id="IPR036909">
    <property type="entry name" value="Cyt_c-like_dom_sf"/>
</dbReference>
<reference evidence="8 9" key="1">
    <citation type="submission" date="2018-08" db="EMBL/GenBank/DDBJ databases">
        <title>Pallidiluteibacterium maritimus gen. nov., sp. nov., isolated from coastal sediment.</title>
        <authorList>
            <person name="Zhou L.Y."/>
        </authorList>
    </citation>
    <scope>NUCLEOTIDE SEQUENCE [LARGE SCALE GENOMIC DNA]</scope>
    <source>
        <strain evidence="8 9">XSD2</strain>
    </source>
</reference>
<dbReference type="InterPro" id="IPR009056">
    <property type="entry name" value="Cyt_c-like_dom"/>
</dbReference>
<evidence type="ECO:0000259" key="7">
    <source>
        <dbReference type="PROSITE" id="PS51007"/>
    </source>
</evidence>
<keyword evidence="5" id="KW-0812">Transmembrane</keyword>
<keyword evidence="2 4" id="KW-0479">Metal-binding</keyword>
<name>A0A399T3G0_9BACT</name>
<proteinExistence type="predicted"/>
<evidence type="ECO:0000256" key="5">
    <source>
        <dbReference type="SAM" id="Phobius"/>
    </source>
</evidence>
<dbReference type="GO" id="GO:0009055">
    <property type="term" value="F:electron transfer activity"/>
    <property type="evidence" value="ECO:0007669"/>
    <property type="project" value="InterPro"/>
</dbReference>
<keyword evidence="5" id="KW-1133">Transmembrane helix</keyword>
<dbReference type="SUPFAM" id="SSF46626">
    <property type="entry name" value="Cytochrome c"/>
    <property type="match status" value="1"/>
</dbReference>
<dbReference type="RefSeq" id="WP_119437199.1">
    <property type="nucleotide sequence ID" value="NZ_QWGR01000003.1"/>
</dbReference>
<keyword evidence="6" id="KW-0732">Signal</keyword>
<evidence type="ECO:0000256" key="2">
    <source>
        <dbReference type="ARBA" id="ARBA00022723"/>
    </source>
</evidence>
<dbReference type="GO" id="GO:0020037">
    <property type="term" value="F:heme binding"/>
    <property type="evidence" value="ECO:0007669"/>
    <property type="project" value="InterPro"/>
</dbReference>
<keyword evidence="1 4" id="KW-0349">Heme</keyword>
<evidence type="ECO:0000256" key="6">
    <source>
        <dbReference type="SAM" id="SignalP"/>
    </source>
</evidence>
<dbReference type="OrthoDB" id="9811395at2"/>
<organism evidence="8 9">
    <name type="scientific">Maribellus luteus</name>
    <dbReference type="NCBI Taxonomy" id="2305463"/>
    <lineage>
        <taxon>Bacteria</taxon>
        <taxon>Pseudomonadati</taxon>
        <taxon>Bacteroidota</taxon>
        <taxon>Bacteroidia</taxon>
        <taxon>Marinilabiliales</taxon>
        <taxon>Prolixibacteraceae</taxon>
        <taxon>Maribellus</taxon>
    </lineage>
</organism>
<keyword evidence="9" id="KW-1185">Reference proteome</keyword>
<feature type="domain" description="Cytochrome c" evidence="7">
    <location>
        <begin position="42"/>
        <end position="124"/>
    </location>
</feature>
<dbReference type="PROSITE" id="PS51007">
    <property type="entry name" value="CYTC"/>
    <property type="match status" value="1"/>
</dbReference>
<feature type="transmembrane region" description="Helical" evidence="5">
    <location>
        <begin position="260"/>
        <end position="281"/>
    </location>
</feature>
<dbReference type="Proteomes" id="UP000265926">
    <property type="component" value="Unassembled WGS sequence"/>
</dbReference>
<dbReference type="EMBL" id="QWGR01000003">
    <property type="protein sequence ID" value="RIJ49312.1"/>
    <property type="molecule type" value="Genomic_DNA"/>
</dbReference>
<evidence type="ECO:0000313" key="9">
    <source>
        <dbReference type="Proteomes" id="UP000265926"/>
    </source>
</evidence>
<evidence type="ECO:0000256" key="4">
    <source>
        <dbReference type="PROSITE-ProRule" id="PRU00433"/>
    </source>
</evidence>
<dbReference type="Pfam" id="PF13442">
    <property type="entry name" value="Cytochrome_CBB3"/>
    <property type="match status" value="1"/>
</dbReference>
<dbReference type="GO" id="GO:0046872">
    <property type="term" value="F:metal ion binding"/>
    <property type="evidence" value="ECO:0007669"/>
    <property type="project" value="UniProtKB-KW"/>
</dbReference>
<keyword evidence="5" id="KW-0472">Membrane</keyword>
<feature type="signal peptide" evidence="6">
    <location>
        <begin position="1"/>
        <end position="21"/>
    </location>
</feature>
<comment type="caution">
    <text evidence="8">The sequence shown here is derived from an EMBL/GenBank/DDBJ whole genome shotgun (WGS) entry which is preliminary data.</text>
</comment>
<evidence type="ECO:0000313" key="8">
    <source>
        <dbReference type="EMBL" id="RIJ49312.1"/>
    </source>
</evidence>